<dbReference type="InterPro" id="IPR049288">
    <property type="entry name" value="DUF447_C"/>
</dbReference>
<gene>
    <name evidence="4" type="ORF">EO776_12990</name>
    <name evidence="3" type="ORF">PM085_10290</name>
    <name evidence="5" type="ORF">SAMN06266787_102499</name>
</gene>
<evidence type="ECO:0000313" key="3">
    <source>
        <dbReference type="EMBL" id="MDB2292676.1"/>
    </source>
</evidence>
<evidence type="ECO:0000313" key="5">
    <source>
        <dbReference type="EMBL" id="SNR48132.1"/>
    </source>
</evidence>
<accession>A0A256JZH1</accession>
<sequence length="211" mass="22817">MSDGAPDGGPVGVAPDGWPVPLRGVTESVVTTRGPNDRWNVAALGVHAPDEPDEPVTARTYGRTRTWRNFAERGGGVVQFTVDPRTFVDAALTVRETDDPVLPSADAWVEVRAEEVAAEAEGETTIRTWELSPVESAVVAERVPTVNRGFGAVVDATVAASRLDVPSFDTAELLDRLRYFADVVERCGGPAEREAFDRIDEATGWRERDGE</sequence>
<reference evidence="5 6" key="1">
    <citation type="submission" date="2017-06" db="EMBL/GenBank/DDBJ databases">
        <authorList>
            <person name="Kim H.J."/>
            <person name="Triplett B.A."/>
        </authorList>
    </citation>
    <scope>NUCLEOTIDE SEQUENCE [LARGE SCALE GENOMIC DNA]</scope>
    <source>
        <strain evidence="5 6">DSM 19316</strain>
    </source>
</reference>
<dbReference type="Proteomes" id="UP001210528">
    <property type="component" value="Unassembled WGS sequence"/>
</dbReference>
<dbReference type="Proteomes" id="UP000293073">
    <property type="component" value="Chromosome"/>
</dbReference>
<protein>
    <submittedName>
        <fullName evidence="3">DUF447 family protein</fullName>
    </submittedName>
</protein>
<reference evidence="7" key="3">
    <citation type="submission" date="2019-01" db="EMBL/GenBank/DDBJ databases">
        <title>Complete genome of Halorubrum ezzemoulense strain FB21.</title>
        <authorList>
            <person name="Feng Y."/>
            <person name="Louyakis A.S."/>
            <person name="Papke R.T."/>
            <person name="Gogarten J.P."/>
        </authorList>
    </citation>
    <scope>NUCLEOTIDE SEQUENCE [LARGE SCALE GENOMIC DNA]</scope>
    <source>
        <strain evidence="7">Fb21</strain>
    </source>
</reference>
<dbReference type="AlphaFoldDB" id="A0A238WNL9"/>
<evidence type="ECO:0000313" key="7">
    <source>
        <dbReference type="Proteomes" id="UP000293073"/>
    </source>
</evidence>
<dbReference type="SUPFAM" id="SSF50475">
    <property type="entry name" value="FMN-binding split barrel"/>
    <property type="match status" value="1"/>
</dbReference>
<accession>A0A238WNL9</accession>
<reference evidence="4" key="2">
    <citation type="journal article" date="2019" name="Microbiol. Resour. Announc.">
        <title>Complete Genome Sequence of Halorubrum ezzemoulense Strain Fb21.</title>
        <authorList>
            <person name="Feng Y."/>
            <person name="Louyakis A.S."/>
            <person name="Makkay A.M."/>
            <person name="Guerrero R.O."/>
            <person name="Papke R.T."/>
            <person name="Gogarten J.P."/>
        </authorList>
    </citation>
    <scope>NUCLEOTIDE SEQUENCE</scope>
    <source>
        <strain evidence="4">Fb21</strain>
    </source>
</reference>
<evidence type="ECO:0000259" key="1">
    <source>
        <dbReference type="Pfam" id="PF04289"/>
    </source>
</evidence>
<feature type="domain" description="DUF447" evidence="1">
    <location>
        <begin position="26"/>
        <end position="138"/>
    </location>
</feature>
<feature type="domain" description="DUF447" evidence="2">
    <location>
        <begin position="147"/>
        <end position="200"/>
    </location>
</feature>
<dbReference type="KEGG" id="hezz:EO776_12990"/>
<reference evidence="3 8" key="4">
    <citation type="submission" date="2023-01" db="EMBL/GenBank/DDBJ databases">
        <title>Halorubrum ezzemoulense from Santa Pola, Spain.</title>
        <authorList>
            <person name="Feng Y."/>
            <person name="Louyakis A.S."/>
            <person name="Gogarten J.P."/>
        </authorList>
    </citation>
    <scope>NUCLEOTIDE SEQUENCE [LARGE SCALE GENOMIC DNA]</scope>
    <source>
        <strain evidence="3 8">AMM015</strain>
    </source>
</reference>
<dbReference type="GeneID" id="38951276"/>
<dbReference type="Pfam" id="PF20766">
    <property type="entry name" value="DUF447_C"/>
    <property type="match status" value="1"/>
</dbReference>
<name>A0A238WNL9_HALEZ</name>
<proteinExistence type="predicted"/>
<dbReference type="InterPro" id="IPR007386">
    <property type="entry name" value="DUF447_N"/>
</dbReference>
<dbReference type="EMBL" id="CP034940">
    <property type="protein sequence ID" value="QAY20868.1"/>
    <property type="molecule type" value="Genomic_DNA"/>
</dbReference>
<evidence type="ECO:0000313" key="6">
    <source>
        <dbReference type="Proteomes" id="UP000198297"/>
    </source>
</evidence>
<dbReference type="EMBL" id="FZNK01000002">
    <property type="protein sequence ID" value="SNR48132.1"/>
    <property type="molecule type" value="Genomic_DNA"/>
</dbReference>
<dbReference type="Proteomes" id="UP000198297">
    <property type="component" value="Unassembled WGS sequence"/>
</dbReference>
<dbReference type="RefSeq" id="WP_089308343.1">
    <property type="nucleotide sequence ID" value="NZ_CP034940.1"/>
</dbReference>
<dbReference type="Gene3D" id="2.30.110.10">
    <property type="entry name" value="Electron Transport, Fmn-binding Protein, Chain A"/>
    <property type="match status" value="1"/>
</dbReference>
<evidence type="ECO:0000313" key="4">
    <source>
        <dbReference type="EMBL" id="QAY20868.1"/>
    </source>
</evidence>
<organism evidence="5 6">
    <name type="scientific">Halorubrum ezzemoulense</name>
    <name type="common">Halorubrum chaoviator</name>
    <dbReference type="NCBI Taxonomy" id="337243"/>
    <lineage>
        <taxon>Archaea</taxon>
        <taxon>Methanobacteriati</taxon>
        <taxon>Methanobacteriota</taxon>
        <taxon>Stenosarchaea group</taxon>
        <taxon>Halobacteria</taxon>
        <taxon>Halobacteriales</taxon>
        <taxon>Haloferacaceae</taxon>
        <taxon>Halorubrum</taxon>
    </lineage>
</organism>
<keyword evidence="8" id="KW-1185">Reference proteome</keyword>
<dbReference type="EMBL" id="JAQLUK010000008">
    <property type="protein sequence ID" value="MDB2292676.1"/>
    <property type="molecule type" value="Genomic_DNA"/>
</dbReference>
<dbReference type="InterPro" id="IPR012349">
    <property type="entry name" value="Split_barrel_FMN-bd"/>
</dbReference>
<dbReference type="Pfam" id="PF04289">
    <property type="entry name" value="DUF447_N"/>
    <property type="match status" value="1"/>
</dbReference>
<evidence type="ECO:0000313" key="8">
    <source>
        <dbReference type="Proteomes" id="UP001210528"/>
    </source>
</evidence>
<dbReference type="Gene3D" id="1.20.58.290">
    <property type="entry name" value="Hypothetical membrane protein ta0354_69_121"/>
    <property type="match status" value="1"/>
</dbReference>
<evidence type="ECO:0000259" key="2">
    <source>
        <dbReference type="Pfam" id="PF20766"/>
    </source>
</evidence>